<dbReference type="EMBL" id="JBDKXB010000014">
    <property type="protein sequence ID" value="MEY6433009.1"/>
    <property type="molecule type" value="Genomic_DNA"/>
</dbReference>
<protein>
    <submittedName>
        <fullName evidence="3">DUF4168 domain-containing protein</fullName>
    </submittedName>
</protein>
<gene>
    <name evidence="3" type="ORF">ABC977_11395</name>
</gene>
<keyword evidence="4" id="KW-1185">Reference proteome</keyword>
<evidence type="ECO:0000256" key="1">
    <source>
        <dbReference type="SAM" id="SignalP"/>
    </source>
</evidence>
<sequence>MSKSRTMLLVAVSAALCLPALASARAIPGQFPYTAWSCTAQWCSVSQVPAEGESPTWTKTPGAVPYTAPGLDWGQPPAAIPDVDADTLDRFAAAFAELKGISAKFRAAFPGADQVEQAQALRKEAQGSALAALDAAQISVDQYNEIADAMDKDLRFRMRVFAAMD</sequence>
<comment type="caution">
    <text evidence="3">The sequence shown here is derived from an EMBL/GenBank/DDBJ whole genome shotgun (WGS) entry which is preliminary data.</text>
</comment>
<dbReference type="RefSeq" id="WP_369667395.1">
    <property type="nucleotide sequence ID" value="NZ_JBDKXB010000014.1"/>
</dbReference>
<proteinExistence type="predicted"/>
<dbReference type="InterPro" id="IPR025433">
    <property type="entry name" value="DUF4168"/>
</dbReference>
<feature type="domain" description="DUF4168" evidence="2">
    <location>
        <begin position="86"/>
        <end position="160"/>
    </location>
</feature>
<accession>A0ABV4BGA7</accession>
<evidence type="ECO:0000313" key="3">
    <source>
        <dbReference type="EMBL" id="MEY6433009.1"/>
    </source>
</evidence>
<reference evidence="3 4" key="1">
    <citation type="submission" date="2024-05" db="EMBL/GenBank/DDBJ databases">
        <title>Genome Sequence and Characterization of the New Strain Purple Sulfur Bacterium of Genus Thioalkalicoccus.</title>
        <authorList>
            <person name="Bryantseva I.A."/>
            <person name="Kyndt J.A."/>
            <person name="Imhoff J.F."/>
        </authorList>
    </citation>
    <scope>NUCLEOTIDE SEQUENCE [LARGE SCALE GENOMIC DNA]</scope>
    <source>
        <strain evidence="3 4">Um2</strain>
    </source>
</reference>
<feature type="signal peptide" evidence="1">
    <location>
        <begin position="1"/>
        <end position="22"/>
    </location>
</feature>
<dbReference type="Proteomes" id="UP001564408">
    <property type="component" value="Unassembled WGS sequence"/>
</dbReference>
<organism evidence="3 4">
    <name type="scientific">Thioalkalicoccus limnaeus</name>
    <dbReference type="NCBI Taxonomy" id="120681"/>
    <lineage>
        <taxon>Bacteria</taxon>
        <taxon>Pseudomonadati</taxon>
        <taxon>Pseudomonadota</taxon>
        <taxon>Gammaproteobacteria</taxon>
        <taxon>Chromatiales</taxon>
        <taxon>Chromatiaceae</taxon>
        <taxon>Thioalkalicoccus</taxon>
    </lineage>
</organism>
<dbReference type="Pfam" id="PF13767">
    <property type="entry name" value="DUF4168"/>
    <property type="match status" value="1"/>
</dbReference>
<evidence type="ECO:0000313" key="4">
    <source>
        <dbReference type="Proteomes" id="UP001564408"/>
    </source>
</evidence>
<feature type="chain" id="PRO_5045336016" evidence="1">
    <location>
        <begin position="23"/>
        <end position="165"/>
    </location>
</feature>
<name>A0ABV4BGA7_9GAMM</name>
<keyword evidence="1" id="KW-0732">Signal</keyword>
<evidence type="ECO:0000259" key="2">
    <source>
        <dbReference type="Pfam" id="PF13767"/>
    </source>
</evidence>